<dbReference type="SUPFAM" id="SSF117281">
    <property type="entry name" value="Kelch motif"/>
    <property type="match status" value="1"/>
</dbReference>
<evidence type="ECO:0000313" key="3">
    <source>
        <dbReference type="Proteomes" id="UP000789901"/>
    </source>
</evidence>
<keyword evidence="1" id="KW-0732">Signal</keyword>
<accession>A0ABN7V746</accession>
<sequence>MQTLFILLLYILYLGNGINALLPYGRYGHTATFLNNNIYFYGGASSGSNTNKFIYLDVSKSFDLINTESMLWTDLSIVTSISQTYATSVTKNNSIFFIGGSNSISINQIDKFDTLTEHYVTYNFTGTVTLPTAYSTPYSSYDFYISNAQGVISNNIIYVFNRKNRLIIKCIESMANLRMYDFQKSAKLELYRKDLTGVC</sequence>
<gene>
    <name evidence="2" type="ORF">GMARGA_LOCUS15010</name>
</gene>
<feature type="signal peptide" evidence="1">
    <location>
        <begin position="1"/>
        <end position="20"/>
    </location>
</feature>
<keyword evidence="3" id="KW-1185">Reference proteome</keyword>
<dbReference type="InterPro" id="IPR015915">
    <property type="entry name" value="Kelch-typ_b-propeller"/>
</dbReference>
<feature type="chain" id="PRO_5045823214" evidence="1">
    <location>
        <begin position="21"/>
        <end position="199"/>
    </location>
</feature>
<organism evidence="2 3">
    <name type="scientific">Gigaspora margarita</name>
    <dbReference type="NCBI Taxonomy" id="4874"/>
    <lineage>
        <taxon>Eukaryota</taxon>
        <taxon>Fungi</taxon>
        <taxon>Fungi incertae sedis</taxon>
        <taxon>Mucoromycota</taxon>
        <taxon>Glomeromycotina</taxon>
        <taxon>Glomeromycetes</taxon>
        <taxon>Diversisporales</taxon>
        <taxon>Gigasporaceae</taxon>
        <taxon>Gigaspora</taxon>
    </lineage>
</organism>
<protein>
    <submittedName>
        <fullName evidence="2">4450_t:CDS:1</fullName>
    </submittedName>
</protein>
<evidence type="ECO:0000256" key="1">
    <source>
        <dbReference type="SAM" id="SignalP"/>
    </source>
</evidence>
<reference evidence="2 3" key="1">
    <citation type="submission" date="2021-06" db="EMBL/GenBank/DDBJ databases">
        <authorList>
            <person name="Kallberg Y."/>
            <person name="Tangrot J."/>
            <person name="Rosling A."/>
        </authorList>
    </citation>
    <scope>NUCLEOTIDE SEQUENCE [LARGE SCALE GENOMIC DNA]</scope>
    <source>
        <strain evidence="2 3">120-4 pot B 10/14</strain>
    </source>
</reference>
<evidence type="ECO:0000313" key="2">
    <source>
        <dbReference type="EMBL" id="CAG8737348.1"/>
    </source>
</evidence>
<dbReference type="EMBL" id="CAJVQB010010172">
    <property type="protein sequence ID" value="CAG8737348.1"/>
    <property type="molecule type" value="Genomic_DNA"/>
</dbReference>
<proteinExistence type="predicted"/>
<comment type="caution">
    <text evidence="2">The sequence shown here is derived from an EMBL/GenBank/DDBJ whole genome shotgun (WGS) entry which is preliminary data.</text>
</comment>
<dbReference type="Proteomes" id="UP000789901">
    <property type="component" value="Unassembled WGS sequence"/>
</dbReference>
<dbReference type="Gene3D" id="2.120.10.80">
    <property type="entry name" value="Kelch-type beta propeller"/>
    <property type="match status" value="1"/>
</dbReference>
<name>A0ABN7V746_GIGMA</name>